<dbReference type="Proteomes" id="UP000325292">
    <property type="component" value="Chromosome"/>
</dbReference>
<feature type="transmembrane region" description="Helical" evidence="1">
    <location>
        <begin position="6"/>
        <end position="29"/>
    </location>
</feature>
<keyword evidence="3" id="KW-1185">Reference proteome</keyword>
<keyword evidence="1" id="KW-0472">Membrane</keyword>
<name>A0ABM6RVI8_9FIRM</name>
<evidence type="ECO:0000313" key="3">
    <source>
        <dbReference type="Proteomes" id="UP000325292"/>
    </source>
</evidence>
<dbReference type="InterPro" id="IPR027981">
    <property type="entry name" value="DUF4446"/>
</dbReference>
<dbReference type="EMBL" id="CP019454">
    <property type="protein sequence ID" value="AUW95311.1"/>
    <property type="molecule type" value="Genomic_DNA"/>
</dbReference>
<sequence length="172" mass="18648">MPLSWVAVGSAGIAALAVVIALWALISAARLRKRITRLMRGGGSSLEETMAKTHEAAESARTMAGSFDARIELLEAKTAQTLNKFGLVRFNPFEDTGADLSFSLALLNDSGDGITLTSLWARNEVRLYAKPIKDRTSRYALSQEETRAIELAMSTRLDTGEGRSRVNASRSS</sequence>
<organism evidence="2 3">
    <name type="scientific">Sulfobacillus thermotolerans</name>
    <dbReference type="NCBI Taxonomy" id="338644"/>
    <lineage>
        <taxon>Bacteria</taxon>
        <taxon>Bacillati</taxon>
        <taxon>Bacillota</taxon>
        <taxon>Clostridia</taxon>
        <taxon>Eubacteriales</taxon>
        <taxon>Clostridiales Family XVII. Incertae Sedis</taxon>
        <taxon>Sulfobacillus</taxon>
    </lineage>
</organism>
<evidence type="ECO:0000313" key="2">
    <source>
        <dbReference type="EMBL" id="AUW95311.1"/>
    </source>
</evidence>
<protein>
    <recommendedName>
        <fullName evidence="4">DUF4446 domain-containing protein</fullName>
    </recommendedName>
</protein>
<evidence type="ECO:0000256" key="1">
    <source>
        <dbReference type="SAM" id="Phobius"/>
    </source>
</evidence>
<gene>
    <name evidence="2" type="ORF">BXT84_00295</name>
</gene>
<evidence type="ECO:0008006" key="4">
    <source>
        <dbReference type="Google" id="ProtNLM"/>
    </source>
</evidence>
<keyword evidence="1" id="KW-1133">Transmembrane helix</keyword>
<proteinExistence type="predicted"/>
<reference evidence="2 3" key="1">
    <citation type="journal article" date="2019" name="Sci. Rep.">
        <title>Sulfobacillus thermotolerans: new insights into resistance and metabolic capacities of acidophilic chemolithotrophs.</title>
        <authorList>
            <person name="Panyushkina A.E."/>
            <person name="Babenko V.V."/>
            <person name="Nikitina A.S."/>
            <person name="Selezneva O.V."/>
            <person name="Tsaplina I.A."/>
            <person name="Letarova M.A."/>
            <person name="Kostryukova E.S."/>
            <person name="Letarov A.V."/>
        </authorList>
    </citation>
    <scope>NUCLEOTIDE SEQUENCE [LARGE SCALE GENOMIC DNA]</scope>
    <source>
        <strain evidence="2 3">Kr1</strain>
    </source>
</reference>
<dbReference type="Pfam" id="PF14584">
    <property type="entry name" value="DUF4446"/>
    <property type="match status" value="1"/>
</dbReference>
<keyword evidence="1" id="KW-0812">Transmembrane</keyword>
<accession>A0ABM6RVI8</accession>